<evidence type="ECO:0000256" key="7">
    <source>
        <dbReference type="PROSITE-ProRule" id="PRU01091"/>
    </source>
</evidence>
<evidence type="ECO:0000259" key="8">
    <source>
        <dbReference type="PROSITE" id="PS50110"/>
    </source>
</evidence>
<dbReference type="GO" id="GO:0000976">
    <property type="term" value="F:transcription cis-regulatory region binding"/>
    <property type="evidence" value="ECO:0007669"/>
    <property type="project" value="TreeGrafter"/>
</dbReference>
<evidence type="ECO:0000256" key="3">
    <source>
        <dbReference type="ARBA" id="ARBA00023015"/>
    </source>
</evidence>
<evidence type="ECO:0000313" key="10">
    <source>
        <dbReference type="EMBL" id="PIW18432.1"/>
    </source>
</evidence>
<dbReference type="GO" id="GO:0032993">
    <property type="term" value="C:protein-DNA complex"/>
    <property type="evidence" value="ECO:0007669"/>
    <property type="project" value="TreeGrafter"/>
</dbReference>
<dbReference type="PANTHER" id="PTHR48111">
    <property type="entry name" value="REGULATOR OF RPOS"/>
    <property type="match status" value="1"/>
</dbReference>
<feature type="domain" description="OmpR/PhoB-type" evidence="9">
    <location>
        <begin position="131"/>
        <end position="230"/>
    </location>
</feature>
<keyword evidence="1 6" id="KW-0597">Phosphoprotein</keyword>
<name>A0A2M7G8K5_9BACT</name>
<dbReference type="SUPFAM" id="SSF46894">
    <property type="entry name" value="C-terminal effector domain of the bipartite response regulators"/>
    <property type="match status" value="1"/>
</dbReference>
<evidence type="ECO:0000313" key="11">
    <source>
        <dbReference type="Proteomes" id="UP000231019"/>
    </source>
</evidence>
<dbReference type="Gene3D" id="3.40.50.2300">
    <property type="match status" value="1"/>
</dbReference>
<dbReference type="AlphaFoldDB" id="A0A2M7G8K5"/>
<evidence type="ECO:0000256" key="5">
    <source>
        <dbReference type="ARBA" id="ARBA00023163"/>
    </source>
</evidence>
<dbReference type="Pfam" id="PF00486">
    <property type="entry name" value="Trans_reg_C"/>
    <property type="match status" value="1"/>
</dbReference>
<dbReference type="InterPro" id="IPR016032">
    <property type="entry name" value="Sig_transdc_resp-reg_C-effctor"/>
</dbReference>
<evidence type="ECO:0000256" key="1">
    <source>
        <dbReference type="ARBA" id="ARBA00022553"/>
    </source>
</evidence>
<dbReference type="CDD" id="cd17624">
    <property type="entry name" value="REC_OmpR_PmrA-like"/>
    <property type="match status" value="1"/>
</dbReference>
<dbReference type="InterPro" id="IPR039420">
    <property type="entry name" value="WalR-like"/>
</dbReference>
<dbReference type="EMBL" id="PFFQ01000012">
    <property type="protein sequence ID" value="PIW18432.1"/>
    <property type="molecule type" value="Genomic_DNA"/>
</dbReference>
<dbReference type="PANTHER" id="PTHR48111:SF21">
    <property type="entry name" value="DNA-BINDING DUAL MASTER TRANSCRIPTIONAL REGULATOR RPAA"/>
    <property type="match status" value="1"/>
</dbReference>
<feature type="modified residue" description="4-aspartylphosphate" evidence="6">
    <location>
        <position position="54"/>
    </location>
</feature>
<evidence type="ECO:0000256" key="2">
    <source>
        <dbReference type="ARBA" id="ARBA00023012"/>
    </source>
</evidence>
<dbReference type="Proteomes" id="UP000231019">
    <property type="component" value="Unassembled WGS sequence"/>
</dbReference>
<dbReference type="GO" id="GO:0005829">
    <property type="term" value="C:cytosol"/>
    <property type="evidence" value="ECO:0007669"/>
    <property type="project" value="TreeGrafter"/>
</dbReference>
<dbReference type="SMART" id="SM00448">
    <property type="entry name" value="REC"/>
    <property type="match status" value="1"/>
</dbReference>
<dbReference type="GO" id="GO:0006355">
    <property type="term" value="P:regulation of DNA-templated transcription"/>
    <property type="evidence" value="ECO:0007669"/>
    <property type="project" value="InterPro"/>
</dbReference>
<organism evidence="10 11">
    <name type="scientific">bacterium (Candidatus Blackallbacteria) CG17_big_fil_post_rev_8_21_14_2_50_48_46</name>
    <dbReference type="NCBI Taxonomy" id="2014261"/>
    <lineage>
        <taxon>Bacteria</taxon>
        <taxon>Candidatus Blackallbacteria</taxon>
    </lineage>
</organism>
<keyword evidence="4 7" id="KW-0238">DNA-binding</keyword>
<feature type="domain" description="Response regulatory" evidence="8">
    <location>
        <begin position="3"/>
        <end position="119"/>
    </location>
</feature>
<dbReference type="SMART" id="SM00862">
    <property type="entry name" value="Trans_reg_C"/>
    <property type="match status" value="1"/>
</dbReference>
<evidence type="ECO:0000256" key="4">
    <source>
        <dbReference type="ARBA" id="ARBA00023125"/>
    </source>
</evidence>
<dbReference type="Gene3D" id="1.10.10.10">
    <property type="entry name" value="Winged helix-like DNA-binding domain superfamily/Winged helix DNA-binding domain"/>
    <property type="match status" value="1"/>
</dbReference>
<gene>
    <name evidence="10" type="ORF">COW36_03845</name>
</gene>
<accession>A0A2M7G8K5</accession>
<comment type="caution">
    <text evidence="10">The sequence shown here is derived from an EMBL/GenBank/DDBJ whole genome shotgun (WGS) entry which is preliminary data.</text>
</comment>
<dbReference type="SUPFAM" id="SSF52172">
    <property type="entry name" value="CheY-like"/>
    <property type="match status" value="1"/>
</dbReference>
<dbReference type="PROSITE" id="PS51755">
    <property type="entry name" value="OMPR_PHOB"/>
    <property type="match status" value="1"/>
</dbReference>
<reference evidence="10 11" key="1">
    <citation type="submission" date="2017-09" db="EMBL/GenBank/DDBJ databases">
        <title>Depth-based differentiation of microbial function through sediment-hosted aquifers and enrichment of novel symbionts in the deep terrestrial subsurface.</title>
        <authorList>
            <person name="Probst A.J."/>
            <person name="Ladd B."/>
            <person name="Jarett J.K."/>
            <person name="Geller-Mcgrath D.E."/>
            <person name="Sieber C.M."/>
            <person name="Emerson J.B."/>
            <person name="Anantharaman K."/>
            <person name="Thomas B.C."/>
            <person name="Malmstrom R."/>
            <person name="Stieglmeier M."/>
            <person name="Klingl A."/>
            <person name="Woyke T."/>
            <person name="Ryan C.M."/>
            <person name="Banfield J.F."/>
        </authorList>
    </citation>
    <scope>NUCLEOTIDE SEQUENCE [LARGE SCALE GENOMIC DNA]</scope>
    <source>
        <strain evidence="10">CG17_big_fil_post_rev_8_21_14_2_50_48_46</strain>
    </source>
</reference>
<dbReference type="InterPro" id="IPR036388">
    <property type="entry name" value="WH-like_DNA-bd_sf"/>
</dbReference>
<dbReference type="GO" id="GO:0000156">
    <property type="term" value="F:phosphorelay response regulator activity"/>
    <property type="evidence" value="ECO:0007669"/>
    <property type="project" value="TreeGrafter"/>
</dbReference>
<keyword evidence="5" id="KW-0804">Transcription</keyword>
<keyword evidence="2" id="KW-0902">Two-component regulatory system</keyword>
<feature type="DNA-binding region" description="OmpR/PhoB-type" evidence="7">
    <location>
        <begin position="131"/>
        <end position="230"/>
    </location>
</feature>
<dbReference type="CDD" id="cd00383">
    <property type="entry name" value="trans_reg_C"/>
    <property type="match status" value="1"/>
</dbReference>
<dbReference type="InterPro" id="IPR001867">
    <property type="entry name" value="OmpR/PhoB-type_DNA-bd"/>
</dbReference>
<dbReference type="InterPro" id="IPR011006">
    <property type="entry name" value="CheY-like_superfamily"/>
</dbReference>
<keyword evidence="3" id="KW-0805">Transcription regulation</keyword>
<dbReference type="PROSITE" id="PS50110">
    <property type="entry name" value="RESPONSE_REGULATORY"/>
    <property type="match status" value="1"/>
</dbReference>
<evidence type="ECO:0000259" key="9">
    <source>
        <dbReference type="PROSITE" id="PS51755"/>
    </source>
</evidence>
<dbReference type="InterPro" id="IPR001789">
    <property type="entry name" value="Sig_transdc_resp-reg_receiver"/>
</dbReference>
<evidence type="ECO:0000256" key="6">
    <source>
        <dbReference type="PROSITE-ProRule" id="PRU00169"/>
    </source>
</evidence>
<dbReference type="Gene3D" id="6.10.250.690">
    <property type="match status" value="1"/>
</dbReference>
<dbReference type="Pfam" id="PF00072">
    <property type="entry name" value="Response_reg"/>
    <property type="match status" value="1"/>
</dbReference>
<protein>
    <submittedName>
        <fullName evidence="10">DNA-binding response regulator</fullName>
    </submittedName>
</protein>
<proteinExistence type="predicted"/>
<sequence length="235" mass="27487">MTRLLLVEDDAHIANGLKFNLELEGYEVSHASDGKQARTWLFDEKLNYDLILLDIMLPHYSGFDLCHALRKQKNYTPILILTARNFESDKIKGLRLGADDYLTKPFNLEELLTRIQVLLRRQEWHQQQEKLTTLSFGNVQIDFERFEVLQNGQAIKLTPLELKLIRVFAEQEGLVLSRDELLEQVWDIHDGSSPRTVDNFVMRLRKIFETDPAHPRHFHAIRGVGYKFTREQTAD</sequence>
<dbReference type="FunFam" id="3.40.50.2300:FF:000002">
    <property type="entry name" value="DNA-binding response regulator PhoP"/>
    <property type="match status" value="1"/>
</dbReference>